<name>A0A7C5P7V2_9BACT</name>
<comment type="caution">
    <text evidence="2">The sequence shown here is derived from an EMBL/GenBank/DDBJ whole genome shotgun (WGS) entry which is preliminary data.</text>
</comment>
<gene>
    <name evidence="2" type="ORF">ENL70_02925</name>
</gene>
<dbReference type="PANTHER" id="PTHR11803:SF39">
    <property type="entry name" value="2-IMINOBUTANOATE_2-IMINOPROPANOATE DEAMINASE"/>
    <property type="match status" value="1"/>
</dbReference>
<reference evidence="2" key="1">
    <citation type="journal article" date="2020" name="mSystems">
        <title>Genome- and Community-Level Interaction Insights into Carbon Utilization and Element Cycling Functions of Hydrothermarchaeota in Hydrothermal Sediment.</title>
        <authorList>
            <person name="Zhou Z."/>
            <person name="Liu Y."/>
            <person name="Xu W."/>
            <person name="Pan J."/>
            <person name="Luo Z.H."/>
            <person name="Li M."/>
        </authorList>
    </citation>
    <scope>NUCLEOTIDE SEQUENCE [LARGE SCALE GENOMIC DNA]</scope>
    <source>
        <strain evidence="2">SpSt-1019</strain>
    </source>
</reference>
<sequence length="131" mass="14248">MIRVLPKLNVVSTENAPSAVGPYSQAIIANGFVFVSGQLGIDPKTGNFAGYDTKTQFDQALKNLKAILNSINLDLDDVVKTTVFLIDINEFGLINDIYANYFKNILPARSAIEVSKLPKGARIEIEAIASF</sequence>
<dbReference type="EMBL" id="DRUY01000101">
    <property type="protein sequence ID" value="HHI65485.1"/>
    <property type="molecule type" value="Genomic_DNA"/>
</dbReference>
<evidence type="ECO:0000256" key="1">
    <source>
        <dbReference type="ARBA" id="ARBA00010552"/>
    </source>
</evidence>
<dbReference type="PANTHER" id="PTHR11803">
    <property type="entry name" value="2-IMINOBUTANOATE/2-IMINOPROPANOATE DEAMINASE RIDA"/>
    <property type="match status" value="1"/>
</dbReference>
<dbReference type="Pfam" id="PF01042">
    <property type="entry name" value="Ribonuc_L-PSP"/>
    <property type="match status" value="1"/>
</dbReference>
<dbReference type="GO" id="GO:0019239">
    <property type="term" value="F:deaminase activity"/>
    <property type="evidence" value="ECO:0007669"/>
    <property type="project" value="TreeGrafter"/>
</dbReference>
<dbReference type="CDD" id="cd00448">
    <property type="entry name" value="YjgF_YER057c_UK114_family"/>
    <property type="match status" value="1"/>
</dbReference>
<organism evidence="2">
    <name type="scientific">Thermodesulfobium narugense</name>
    <dbReference type="NCBI Taxonomy" id="184064"/>
    <lineage>
        <taxon>Bacteria</taxon>
        <taxon>Pseudomonadati</taxon>
        <taxon>Thermodesulfobiota</taxon>
        <taxon>Thermodesulfobiia</taxon>
        <taxon>Thermodesulfobiales</taxon>
        <taxon>Thermodesulfobiaceae</taxon>
        <taxon>Thermodesulfobium</taxon>
    </lineage>
</organism>
<dbReference type="NCBIfam" id="TIGR00004">
    <property type="entry name" value="Rid family detoxifying hydrolase"/>
    <property type="match status" value="1"/>
</dbReference>
<evidence type="ECO:0000313" key="2">
    <source>
        <dbReference type="EMBL" id="HHI65485.1"/>
    </source>
</evidence>
<accession>A0A7C5P7V2</accession>
<comment type="similarity">
    <text evidence="1">Belongs to the RutC family.</text>
</comment>
<dbReference type="Gene3D" id="3.30.1330.40">
    <property type="entry name" value="RutC-like"/>
    <property type="match status" value="1"/>
</dbReference>
<dbReference type="GO" id="GO:0005829">
    <property type="term" value="C:cytosol"/>
    <property type="evidence" value="ECO:0007669"/>
    <property type="project" value="TreeGrafter"/>
</dbReference>
<dbReference type="SUPFAM" id="SSF55298">
    <property type="entry name" value="YjgF-like"/>
    <property type="match status" value="1"/>
</dbReference>
<proteinExistence type="inferred from homology"/>
<dbReference type="AlphaFoldDB" id="A0A7C5P7V2"/>
<dbReference type="InterPro" id="IPR035959">
    <property type="entry name" value="RutC-like_sf"/>
</dbReference>
<dbReference type="FunFam" id="3.30.1330.40:FF:000001">
    <property type="entry name" value="L-PSP family endoribonuclease"/>
    <property type="match status" value="1"/>
</dbReference>
<dbReference type="InterPro" id="IPR019897">
    <property type="entry name" value="RidA_CS"/>
</dbReference>
<dbReference type="InterPro" id="IPR006175">
    <property type="entry name" value="YjgF/YER057c/UK114"/>
</dbReference>
<dbReference type="InterPro" id="IPR006056">
    <property type="entry name" value="RidA"/>
</dbReference>
<protein>
    <submittedName>
        <fullName evidence="2">RidA family protein</fullName>
    </submittedName>
</protein>
<dbReference type="PROSITE" id="PS01094">
    <property type="entry name" value="UPF0076"/>
    <property type="match status" value="1"/>
</dbReference>